<dbReference type="GO" id="GO:0016810">
    <property type="term" value="F:hydrolase activity, acting on carbon-nitrogen (but not peptide) bonds"/>
    <property type="evidence" value="ECO:0007669"/>
    <property type="project" value="InterPro"/>
</dbReference>
<dbReference type="InterPro" id="IPR011059">
    <property type="entry name" value="Metal-dep_hydrolase_composite"/>
</dbReference>
<comment type="caution">
    <text evidence="2">The sequence shown here is derived from an EMBL/GenBank/DDBJ whole genome shotgun (WGS) entry which is preliminary data.</text>
</comment>
<evidence type="ECO:0000313" key="3">
    <source>
        <dbReference type="Proteomes" id="UP001221413"/>
    </source>
</evidence>
<feature type="domain" description="Amidohydrolase 3" evidence="1">
    <location>
        <begin position="103"/>
        <end position="565"/>
    </location>
</feature>
<keyword evidence="3" id="KW-1185">Reference proteome</keyword>
<organism evidence="2 3">
    <name type="scientific">Drechslerella dactyloides</name>
    <name type="common">Nematode-trapping fungus</name>
    <name type="synonym">Arthrobotrys dactyloides</name>
    <dbReference type="NCBI Taxonomy" id="74499"/>
    <lineage>
        <taxon>Eukaryota</taxon>
        <taxon>Fungi</taxon>
        <taxon>Dikarya</taxon>
        <taxon>Ascomycota</taxon>
        <taxon>Pezizomycotina</taxon>
        <taxon>Orbiliomycetes</taxon>
        <taxon>Orbiliales</taxon>
        <taxon>Orbiliaceae</taxon>
        <taxon>Drechslerella</taxon>
    </lineage>
</organism>
<gene>
    <name evidence="2" type="ORF">Dda_6347</name>
</gene>
<dbReference type="PANTHER" id="PTHR22642">
    <property type="entry name" value="IMIDAZOLONEPROPIONASE"/>
    <property type="match status" value="1"/>
</dbReference>
<dbReference type="CDD" id="cd01300">
    <property type="entry name" value="YtcJ_like"/>
    <property type="match status" value="1"/>
</dbReference>
<evidence type="ECO:0000259" key="1">
    <source>
        <dbReference type="Pfam" id="PF07969"/>
    </source>
</evidence>
<dbReference type="Gene3D" id="2.30.40.10">
    <property type="entry name" value="Urease, subunit C, domain 1"/>
    <property type="match status" value="1"/>
</dbReference>
<name>A0AAD6NHG1_DREDA</name>
<dbReference type="Pfam" id="PF07969">
    <property type="entry name" value="Amidohydro_3"/>
    <property type="match status" value="1"/>
</dbReference>
<dbReference type="InterPro" id="IPR033932">
    <property type="entry name" value="YtcJ-like"/>
</dbReference>
<dbReference type="SUPFAM" id="SSF51556">
    <property type="entry name" value="Metallo-dependent hydrolases"/>
    <property type="match status" value="1"/>
</dbReference>
<dbReference type="AlphaFoldDB" id="A0AAD6NHG1"/>
<sequence>MKLSDDRGGVLFAVLAYLAWKTYGFYTSLAAPIPYFGPPGNRTAVYCARERRVYTATEDEFTTVPARATCFQVADDGTFAEVWRRRKDVPEELASDVVELDGWVLPGLWDGHGHIVQYGMMESGVKAYNKGKAAIIDAILEHLQKCPSHGNGTRENWIQGNGWDQAYFDGEMPTADDLAVNPRLANLYIALFRVDVHCVWVSEAVIRLLSDPLPPSPPGGTIPTRGVFCDNAMDLIYQVMPEPTEDDVETYITTAIPELQKVGLVGVMDAATARREVPVYKRLAETGRLGLRVYGMAECGVRNTFCNEVQKEEVINRDGMFMLRAVKIFADGALGSWGAALLDPYNDSPTKGTMLVNETHLTKVTSEWYSENWQVNIHAIGDRANRAALDAFEKAMSLHPGASGDRRLRIEHAQIIHPSDQPRLQTLGIIPSIQPTHATSDMAYAVIRLGETRLRNSAYRMASLFPSPDAPAKLSPIFGSDFPVEPPSPLAGMHAAVTRCDPKDIIGDGCGRDPLWDDERVTRLQALRGFGRNVGYGGWLEGYGVGRIEKGGWADWVVVDKDVLDERVELRRSRAILWFFARPVSSRSVPPPVATPTPSPEQQLANCSSIPEPILVPFGDVPLAAEDSAPARPTAFGLQTRVGKQNMALYINPQEADLYVTIAKRDCKGIRNGAEIPAMCPLIRSFMPGYEVLSGGLFDPDQSGTVEMADDNADIYTIGSDSITIGNITLPNFTLRQWPKYKYYSDPNVTQVAVESALPDLQTLEIFNLEQCFDDGDQTPFFVLEAVGSRLKHLNLHMESIFMRPTHFCLAPDWSRHPSSSDPHTSCLIPTADSRLSRVPLPGILRHSSTLKSLWLGEGKPTPIYPYGGAMTSSAMLMDLLVDLQTVIGHMHLLKELALDFIAPGNVYLDLPWADLPRLKLLRLVARDERGSGSALAAPEAYPDIIWGIWKKRIGSVHGAKHYPRQLWVGLGKDIDHRSFLRGSGTAIELLSAKFLNSQLVSQEDDTTVAVTGVGYHVVNHVFPRSKILNWRGS</sequence>
<dbReference type="PANTHER" id="PTHR22642:SF2">
    <property type="entry name" value="PROTEIN LONG AFTER FAR-RED 3"/>
    <property type="match status" value="1"/>
</dbReference>
<dbReference type="InterPro" id="IPR032466">
    <property type="entry name" value="Metal_Hydrolase"/>
</dbReference>
<dbReference type="Gene3D" id="3.20.20.140">
    <property type="entry name" value="Metal-dependent hydrolases"/>
    <property type="match status" value="1"/>
</dbReference>
<accession>A0AAD6NHG1</accession>
<dbReference type="InterPro" id="IPR013108">
    <property type="entry name" value="Amidohydro_3"/>
</dbReference>
<evidence type="ECO:0000313" key="2">
    <source>
        <dbReference type="EMBL" id="KAJ6258307.1"/>
    </source>
</evidence>
<protein>
    <recommendedName>
        <fullName evidence="1">Amidohydrolase 3 domain-containing protein</fullName>
    </recommendedName>
</protein>
<dbReference type="EMBL" id="JAQGDS010000008">
    <property type="protein sequence ID" value="KAJ6258307.1"/>
    <property type="molecule type" value="Genomic_DNA"/>
</dbReference>
<proteinExistence type="predicted"/>
<reference evidence="2" key="1">
    <citation type="submission" date="2023-01" db="EMBL/GenBank/DDBJ databases">
        <title>The chitinases involved in constricting ring structure development in the nematode-trapping fungus Drechslerella dactyloides.</title>
        <authorList>
            <person name="Wang R."/>
            <person name="Zhang L."/>
            <person name="Tang P."/>
            <person name="Li S."/>
            <person name="Liang L."/>
        </authorList>
    </citation>
    <scope>NUCLEOTIDE SEQUENCE</scope>
    <source>
        <strain evidence="2">YMF1.00031</strain>
    </source>
</reference>
<dbReference type="Gene3D" id="3.10.310.70">
    <property type="match status" value="1"/>
</dbReference>
<dbReference type="Proteomes" id="UP001221413">
    <property type="component" value="Unassembled WGS sequence"/>
</dbReference>